<comment type="similarity">
    <text evidence="1">Belongs to the SAPS family.</text>
</comment>
<feature type="compositionally biased region" description="Polar residues" evidence="3">
    <location>
        <begin position="621"/>
        <end position="631"/>
    </location>
</feature>
<accession>A0A9W9YFS2</accession>
<evidence type="ECO:0000256" key="3">
    <source>
        <dbReference type="SAM" id="MobiDB-lite"/>
    </source>
</evidence>
<evidence type="ECO:0000313" key="5">
    <source>
        <dbReference type="Proteomes" id="UP001163046"/>
    </source>
</evidence>
<evidence type="ECO:0000256" key="2">
    <source>
        <dbReference type="ARBA" id="ARBA00023306"/>
    </source>
</evidence>
<dbReference type="OrthoDB" id="295029at2759"/>
<comment type="caution">
    <text evidence="4">The sequence shown here is derived from an EMBL/GenBank/DDBJ whole genome shotgun (WGS) entry which is preliminary data.</text>
</comment>
<feature type="region of interest" description="Disordered" evidence="3">
    <location>
        <begin position="740"/>
        <end position="941"/>
    </location>
</feature>
<name>A0A9W9YFS2_9CNID</name>
<dbReference type="PANTHER" id="PTHR12634">
    <property type="entry name" value="SIT4 YEAST -ASSOCIATING PROTEIN-RELATED"/>
    <property type="match status" value="1"/>
</dbReference>
<evidence type="ECO:0000256" key="1">
    <source>
        <dbReference type="ARBA" id="ARBA00006180"/>
    </source>
</evidence>
<dbReference type="GO" id="GO:0005634">
    <property type="term" value="C:nucleus"/>
    <property type="evidence" value="ECO:0007669"/>
    <property type="project" value="TreeGrafter"/>
</dbReference>
<sequence>MFWKFDLHPSSAIDTMLTREDCTLSEILDEDDVLQETKSQNRKLVDFFLRPEILEELVNLVLQPPDENKDECLKYKHPNTACEVLTADVYAIIDKLTNNEDLLNKIWSFMEAEPPLNPLLASKVMGVLISRKTSLMLEYLKSKEDFVNAIVKHLGTSAVMDLLLRLITSVESPQLRQDLLEWLNSQKLVESLVSLIDPEIDEDRSCNAAQSLCDVIRLSRDHMSQLQENADQDPLLDAVQRRETVSELLDHILRDAQLHPDVALVNGISVLLTLLEVRKGSGEGEEPMTALDAERLAQGVSATLAALTPRLKDFHQLLVDPPPMKPMLTTIGTLDPPLGNARLQASKLIAAILATNSDTINAELANLGTLQVLWELFFKYSWNNFLHTQVEKCISTVLNNPPTEEDGEQSTPLVDVLFKDCQIIQRILQEWDDLESETGQTNQWKGYMGHLTNVANSIVQSAEKGKNKAALDTIYADLPEKVRERWNAFVTGKLADVNKQNLSELVGHHFQSSSDDEDDFKPISFLHTESSLQQAFSRYQMHQITTEFMDTFGLDEDEFQEPDDSITGPFDRIGDISFTINAHEDNPNTALFEACCNEKIQQFDDSGSDEEDIWEEKELTFSSIAESRQSTLSPEGGSDSESSDSDEDLESPGRKAASVPFENDSSPQGSPVKQPPPATDNKMEVDPTDAWSIAFEPEEVPVDEAVSMDASDVGWGETPAATTDTGWATFDSFTDIRMAPSSEPSEAAVDSPVAMETEPPPSTSQAGAAYIVKGESNPDKPDEPRTSGLVSSAEALGVTRDEDEGKSTDKAQTSPVLDRAALYRCEGQPSDSSAPLATDDSDDDISDDETTGVRGEEAFSRLADCEEGTTEGDISANSEVVPLNNVHEDKMTSTKMDNGPVDFAKELGHQGLTKKTKLDQDTRSPLKELVEPQTNQVNGPG</sequence>
<dbReference type="AlphaFoldDB" id="A0A9W9YFS2"/>
<feature type="compositionally biased region" description="Polar residues" evidence="3">
    <location>
        <begin position="932"/>
        <end position="941"/>
    </location>
</feature>
<organism evidence="4 5">
    <name type="scientific">Desmophyllum pertusum</name>
    <dbReference type="NCBI Taxonomy" id="174260"/>
    <lineage>
        <taxon>Eukaryota</taxon>
        <taxon>Metazoa</taxon>
        <taxon>Cnidaria</taxon>
        <taxon>Anthozoa</taxon>
        <taxon>Hexacorallia</taxon>
        <taxon>Scleractinia</taxon>
        <taxon>Caryophylliina</taxon>
        <taxon>Caryophylliidae</taxon>
        <taxon>Desmophyllum</taxon>
    </lineage>
</organism>
<dbReference type="Pfam" id="PF04499">
    <property type="entry name" value="SAPS"/>
    <property type="match status" value="1"/>
</dbReference>
<protein>
    <submittedName>
        <fullName evidence="4">Serine/threonine-protein phosphatase 6 regulatory subunit 2</fullName>
    </submittedName>
</protein>
<dbReference type="GO" id="GO:0019888">
    <property type="term" value="F:protein phosphatase regulator activity"/>
    <property type="evidence" value="ECO:0007669"/>
    <property type="project" value="TreeGrafter"/>
</dbReference>
<dbReference type="SUPFAM" id="SSF48371">
    <property type="entry name" value="ARM repeat"/>
    <property type="match status" value="1"/>
</dbReference>
<feature type="compositionally biased region" description="Basic and acidic residues" evidence="3">
    <location>
        <begin position="776"/>
        <end position="785"/>
    </location>
</feature>
<keyword evidence="2" id="KW-0131">Cell cycle</keyword>
<dbReference type="InterPro" id="IPR007587">
    <property type="entry name" value="SAPS"/>
</dbReference>
<dbReference type="Proteomes" id="UP001163046">
    <property type="component" value="Unassembled WGS sequence"/>
</dbReference>
<feature type="region of interest" description="Disordered" evidence="3">
    <location>
        <begin position="621"/>
        <end position="691"/>
    </location>
</feature>
<keyword evidence="5" id="KW-1185">Reference proteome</keyword>
<reference evidence="4" key="1">
    <citation type="submission" date="2023-01" db="EMBL/GenBank/DDBJ databases">
        <title>Genome assembly of the deep-sea coral Lophelia pertusa.</title>
        <authorList>
            <person name="Herrera S."/>
            <person name="Cordes E."/>
        </authorList>
    </citation>
    <scope>NUCLEOTIDE SEQUENCE</scope>
    <source>
        <strain evidence="4">USNM1676648</strain>
        <tissue evidence="4">Polyp</tissue>
    </source>
</reference>
<dbReference type="GO" id="GO:0019903">
    <property type="term" value="F:protein phosphatase binding"/>
    <property type="evidence" value="ECO:0007669"/>
    <property type="project" value="InterPro"/>
</dbReference>
<dbReference type="EMBL" id="MU827786">
    <property type="protein sequence ID" value="KAJ7333607.1"/>
    <property type="molecule type" value="Genomic_DNA"/>
</dbReference>
<feature type="compositionally biased region" description="Basic and acidic residues" evidence="3">
    <location>
        <begin position="799"/>
        <end position="809"/>
    </location>
</feature>
<dbReference type="InterPro" id="IPR016024">
    <property type="entry name" value="ARM-type_fold"/>
</dbReference>
<evidence type="ECO:0000313" key="4">
    <source>
        <dbReference type="EMBL" id="KAJ7333607.1"/>
    </source>
</evidence>
<dbReference type="PANTHER" id="PTHR12634:SF8">
    <property type="entry name" value="FIERY MOUNTAIN, ISOFORM D"/>
    <property type="match status" value="1"/>
</dbReference>
<proteinExistence type="inferred from homology"/>
<gene>
    <name evidence="4" type="primary">PPP6R2</name>
    <name evidence="4" type="ORF">OS493_017150</name>
</gene>
<dbReference type="GO" id="GO:0005829">
    <property type="term" value="C:cytosol"/>
    <property type="evidence" value="ECO:0007669"/>
    <property type="project" value="TreeGrafter"/>
</dbReference>
<feature type="compositionally biased region" description="Basic and acidic residues" evidence="3">
    <location>
        <begin position="916"/>
        <end position="930"/>
    </location>
</feature>
<feature type="compositionally biased region" description="Acidic residues" evidence="3">
    <location>
        <begin position="839"/>
        <end position="850"/>
    </location>
</feature>
<feature type="compositionally biased region" description="Acidic residues" evidence="3">
    <location>
        <begin position="641"/>
        <end position="650"/>
    </location>
</feature>